<dbReference type="EMBL" id="NHSD01000257">
    <property type="protein sequence ID" value="MBK5927540.1"/>
    <property type="molecule type" value="Genomic_DNA"/>
</dbReference>
<protein>
    <recommendedName>
        <fullName evidence="3">Gamma-glutamyl kinase</fullName>
    </recommendedName>
</protein>
<evidence type="ECO:0000313" key="2">
    <source>
        <dbReference type="Proteomes" id="UP000706333"/>
    </source>
</evidence>
<dbReference type="RefSeq" id="WP_201157301.1">
    <property type="nucleotide sequence ID" value="NZ_NHSD01000257.1"/>
</dbReference>
<organism evidence="1 2">
    <name type="scientific">Rhodobaculum claviforme</name>
    <dbReference type="NCBI Taxonomy" id="1549854"/>
    <lineage>
        <taxon>Bacteria</taxon>
        <taxon>Pseudomonadati</taxon>
        <taxon>Pseudomonadota</taxon>
        <taxon>Alphaproteobacteria</taxon>
        <taxon>Rhodobacterales</taxon>
        <taxon>Paracoccaceae</taxon>
        <taxon>Rhodobaculum</taxon>
    </lineage>
</organism>
<reference evidence="1" key="1">
    <citation type="submission" date="2017-05" db="EMBL/GenBank/DDBJ databases">
        <authorList>
            <person name="Imhoff J.F."/>
            <person name="Rahn T."/>
            <person name="Kuenzel S."/>
            <person name="Neulinger S.C."/>
        </authorList>
    </citation>
    <scope>NUCLEOTIDE SEQUENCE</scope>
    <source>
        <strain evidence="1">LMG 28126</strain>
    </source>
</reference>
<sequence length="196" mass="21724">MLVFWDQRLVFLATPKTGSTAIEAALDGLSSFSILRPPAAKHTDAARYRRFVGPFLRASAGAEFTTVALMREPQDWLASWYRFRQGEEGPDADGAAQGLGFDRFVRDHMADPVPPHADVGSQAAFLKGPDGGVDRVFAYEDIDRFVAFLEDRLDCGITLPRLNVSPDAALEIEPDTVARLRRHAAADYAMWERLRG</sequence>
<gene>
    <name evidence="1" type="ORF">CCR87_09415</name>
</gene>
<evidence type="ECO:0008006" key="3">
    <source>
        <dbReference type="Google" id="ProtNLM"/>
    </source>
</evidence>
<accession>A0A934WHV6</accession>
<dbReference type="SUPFAM" id="SSF52540">
    <property type="entry name" value="P-loop containing nucleoside triphosphate hydrolases"/>
    <property type="match status" value="1"/>
</dbReference>
<comment type="caution">
    <text evidence="1">The sequence shown here is derived from an EMBL/GenBank/DDBJ whole genome shotgun (WGS) entry which is preliminary data.</text>
</comment>
<evidence type="ECO:0000313" key="1">
    <source>
        <dbReference type="EMBL" id="MBK5927540.1"/>
    </source>
</evidence>
<dbReference type="Proteomes" id="UP000706333">
    <property type="component" value="Unassembled WGS sequence"/>
</dbReference>
<proteinExistence type="predicted"/>
<reference evidence="1" key="2">
    <citation type="journal article" date="2020" name="Microorganisms">
        <title>Osmotic Adaptation and Compatible Solute Biosynthesis of Phototrophic Bacteria as Revealed from Genome Analyses.</title>
        <authorList>
            <person name="Imhoff J.F."/>
            <person name="Rahn T."/>
            <person name="Kunzel S."/>
            <person name="Keller A."/>
            <person name="Neulinger S.C."/>
        </authorList>
    </citation>
    <scope>NUCLEOTIDE SEQUENCE</scope>
    <source>
        <strain evidence="1">LMG 28126</strain>
    </source>
</reference>
<name>A0A934WHV6_9RHOB</name>
<dbReference type="InterPro" id="IPR027417">
    <property type="entry name" value="P-loop_NTPase"/>
</dbReference>
<keyword evidence="2" id="KW-1185">Reference proteome</keyword>
<dbReference type="Gene3D" id="3.40.50.300">
    <property type="entry name" value="P-loop containing nucleotide triphosphate hydrolases"/>
    <property type="match status" value="1"/>
</dbReference>
<dbReference type="AlphaFoldDB" id="A0A934WHV6"/>